<dbReference type="InterPro" id="IPR040198">
    <property type="entry name" value="Fido_containing"/>
</dbReference>
<organism evidence="2 3">
    <name type="scientific">Corynebacterium suedekumii</name>
    <dbReference type="NCBI Taxonomy" id="3049801"/>
    <lineage>
        <taxon>Bacteria</taxon>
        <taxon>Bacillati</taxon>
        <taxon>Actinomycetota</taxon>
        <taxon>Actinomycetes</taxon>
        <taxon>Mycobacteriales</taxon>
        <taxon>Corynebacteriaceae</taxon>
        <taxon>Corynebacterium</taxon>
    </lineage>
</organism>
<keyword evidence="3" id="KW-1185">Reference proteome</keyword>
<dbReference type="Gene3D" id="1.10.3290.10">
    <property type="entry name" value="Fido-like domain"/>
    <property type="match status" value="1"/>
</dbReference>
<dbReference type="PROSITE" id="PS51459">
    <property type="entry name" value="FIDO"/>
    <property type="match status" value="1"/>
</dbReference>
<dbReference type="SUPFAM" id="SSF140931">
    <property type="entry name" value="Fic-like"/>
    <property type="match status" value="1"/>
</dbReference>
<reference evidence="2 3" key="1">
    <citation type="submission" date="2023-05" db="EMBL/GenBank/DDBJ databases">
        <title>Corynebacterium suedekumii sp. nov. and Corynebacterium breve sp. nov. isolated from raw cow's milk.</title>
        <authorList>
            <person name="Baer M.K."/>
            <person name="Mehl L."/>
            <person name="Hellmuth R."/>
            <person name="Marke G."/>
            <person name="Lipski A."/>
        </authorList>
    </citation>
    <scope>NUCLEOTIDE SEQUENCE [LARGE SCALE GENOMIC DNA]</scope>
    <source>
        <strain evidence="2 3">LM112</strain>
    </source>
</reference>
<dbReference type="PANTHER" id="PTHR13504:SF38">
    <property type="entry name" value="FIDO DOMAIN-CONTAINING PROTEIN"/>
    <property type="match status" value="1"/>
</dbReference>
<dbReference type="PANTHER" id="PTHR13504">
    <property type="entry name" value="FIDO DOMAIN-CONTAINING PROTEIN DDB_G0283145"/>
    <property type="match status" value="1"/>
</dbReference>
<accession>A0ABY8VMI6</accession>
<dbReference type="InterPro" id="IPR003812">
    <property type="entry name" value="Fido"/>
</dbReference>
<name>A0ABY8VMI6_9CORY</name>
<dbReference type="Pfam" id="PF02661">
    <property type="entry name" value="Fic"/>
    <property type="match status" value="1"/>
</dbReference>
<feature type="domain" description="Fido" evidence="1">
    <location>
        <begin position="112"/>
        <end position="265"/>
    </location>
</feature>
<evidence type="ECO:0000313" key="3">
    <source>
        <dbReference type="Proteomes" id="UP001238805"/>
    </source>
</evidence>
<dbReference type="Proteomes" id="UP001238805">
    <property type="component" value="Chromosome"/>
</dbReference>
<dbReference type="InterPro" id="IPR036597">
    <property type="entry name" value="Fido-like_dom_sf"/>
</dbReference>
<proteinExistence type="predicted"/>
<protein>
    <submittedName>
        <fullName evidence="2">Fic family protein</fullName>
    </submittedName>
</protein>
<dbReference type="EMBL" id="CP126970">
    <property type="protein sequence ID" value="WIM70312.1"/>
    <property type="molecule type" value="Genomic_DNA"/>
</dbReference>
<evidence type="ECO:0000313" key="2">
    <source>
        <dbReference type="EMBL" id="WIM70312.1"/>
    </source>
</evidence>
<evidence type="ECO:0000259" key="1">
    <source>
        <dbReference type="PROSITE" id="PS51459"/>
    </source>
</evidence>
<dbReference type="RefSeq" id="WP_284874902.1">
    <property type="nucleotide sequence ID" value="NZ_CP126970.1"/>
</dbReference>
<sequence>MSTYQPFPSFVEWITQSGPHQAFDTYAARFREIGDDARAESSRLMTRSAAVDTNAIEGIYHSDRGFTRTIAEAAAGWEQTMQHRGAHVRPAFDDAMNGYQFILDVATGRRELSQQLIRELHATMTASQATFTVETAVGPQAQALPHDQYKTMPNSPTTAGGTIHAYAPVEDTPPDMARLIGECTSVQFTNAHPVDQASYIHYAFVCVHPFADGNGRVSRALASIYLYRNPGIPLVVFQDQRNNYYDCLEAADKGNFGPFIGFIGQRALDSVQLALESLPTTPSAEHALQQLAADGSNSPSQMSLVPGGQRLKEAVFTGIKSRLSALPTTPVITFTTSNRLFGEPGTSAGYAHLPSHELQFSLLATDESAWMVAECFTVPVRDTAPAESPEYLVVSSPGYSGFTPLARPLEVFRRDLEPTLTETLRLRIEMWGKNVVDGFVSGAVDSYRNLGR</sequence>
<gene>
    <name evidence="2" type="ORF">QP029_00075</name>
</gene>